<feature type="coiled-coil region" evidence="4">
    <location>
        <begin position="61"/>
        <end position="151"/>
    </location>
</feature>
<feature type="domain" description="Nucleoprotein TPR/MPL1" evidence="7">
    <location>
        <begin position="171"/>
        <end position="250"/>
    </location>
</feature>
<dbReference type="Pfam" id="PF07926">
    <property type="entry name" value="TPR_MLP1_2"/>
    <property type="match status" value="1"/>
</dbReference>
<evidence type="ECO:0000313" key="10">
    <source>
        <dbReference type="Proteomes" id="UP000266723"/>
    </source>
</evidence>
<feature type="coiled-coil region" evidence="4">
    <location>
        <begin position="444"/>
        <end position="471"/>
    </location>
</feature>
<dbReference type="InterPro" id="IPR057577">
    <property type="entry name" value="Nucleoprot-TPR/MLP1_dom"/>
</dbReference>
<feature type="region of interest" description="Disordered" evidence="5">
    <location>
        <begin position="952"/>
        <end position="972"/>
    </location>
</feature>
<proteinExistence type="predicted"/>
<feature type="domain" description="NUA/TPR/MLP1-2-like" evidence="8">
    <location>
        <begin position="497"/>
        <end position="602"/>
    </location>
</feature>
<feature type="coiled-coil region" evidence="4">
    <location>
        <begin position="1088"/>
        <end position="1263"/>
    </location>
</feature>
<dbReference type="Proteomes" id="UP000266723">
    <property type="component" value="Unassembled WGS sequence"/>
</dbReference>
<feature type="region of interest" description="Disordered" evidence="5">
    <location>
        <begin position="1561"/>
        <end position="1601"/>
    </location>
</feature>
<feature type="coiled-coil region" evidence="4">
    <location>
        <begin position="691"/>
        <end position="750"/>
    </location>
</feature>
<dbReference type="InterPro" id="IPR057974">
    <property type="entry name" value="NUA/TPR/MLP1-2-like_dom"/>
</dbReference>
<sequence length="2177" mass="245759">MPLFMPDDELARLSSEAASVVAERADEYIRKLYAELDSVRAKADAASITAEQTCALLEQKYLSLSRDFASLESQNAQLQSDLDGRLAELAQSQAEKHQLHLQSIEKDGELERMTTEMAELHKSKRQLMELLEQKDAEISEKNSNIKSYLDKIVKLTDASSEKESRYAEAGAELARSQAMCSRLSQEKELMERHTKWLDEELTAKVDSYAELRRRHSDLEAEMSAKLVDVEKNYNECSSSLNWHKERLRELETKITSLQEELSSCKVAAAATEEQYNAELSTANKLVELYKESSEEWSRKAGELEGVARLIQVESGYKDSLEKEMSTNQQLEKRVFPVGKIAVTENEDLKQKLEKLEAEIEKTRKTNELTLLPFSSFTRGADDSGTSNMIEESHAIISKIPAGVSGTALAASLLRDGWSLAKIYEKYQEAVDAMRHEQLGRKEAELILQRVLSELEEKAEFIQEERGEHERLVEAYSLVNQKLQDSVSEQLNMEKYIMELKADLRRRERENILSQKDISDLQKQVTILLKECRDVQLRCGAARDDEEDDAQLSDVEMEMESEADKIISEHLLKFKDINGLVEQNVKLRNLVRSLSEQIESREMELKEMFETDLKKKTDEASSKVAIVLKRAEEQGQMIESLHTSVAMYKRLYEEEQKRYSSNSRSSDLPPVPGRNNFLHLLEDSQEATKRAQEKTFERIRSLEEDLAKARSEIIAIRSERDKLAMEANFVREKLECIMKESERKREEMNGVLARNIEFSQLIIDHQRKLRESSESLHAAEDISRKLSMEVSFLKQEKEVLSNAEKRASDEVSTLSQRVYRLQATLDTIQSTEEVREREEMNGVLARNIEFSQLIIDHQRKLRESSESLHAAEDISRKLSMEVSVLKQEKEVLSNAEKRASDEVSTLSQRVYRLQATLDTIQSTEEVREEARAAERRKQEEHIKQLEKEWAEAKKELQEERSNSRNSTSDRNQTLNNAVMQVEEMGKELANALKAVSAADSRASVAEARLSDLEKKIRSSDPKGLDMDSGAVVSLSDNEMSVELRTAKEEMEKLRGDVESSKSHMLQYKSIAQVNEIALKQMESAHENFRLEAEKRQESLEAELVSLRERVSELENDCLQKSEQITNAAAGKEDALVSASAEIASLREESLVKSSQIEAMNIQMSTMKDDLEKEHEKWRVAQRNYERQVILQSETIQELTKTSEALASLQEEASELRKLADSRGTEISELNSKWSEEKCMLEQQKNQAEKMYHELNEQNKLLHSRLEAMHLRSAEKDSRSGNLSSGSTDSDQLGDSGLQSVVNYLRRTKEIAETEISLMRQEKLRLQSQLESALKMAESARGSLNAERASTRASLLTEDEIKSLQLQVSEVNLLRESNMQLREENKHNFEECQRLREVAQKAKTDSENLENLLKQKQTELDLCISEMERLRKESDLEKKRVDELRETYKNIDVADYHHLKVEVRQLEEKLKAKDNHIEGFKKLLLEKQNKISQLEKDLTNCKNDLSEREKDLTRCKAELSEKEKTLDASQQAQATMESDSEKLKAEITRVKRSYTFMKKKLEKERDDLTSDNQSLSKQLEEAKEAGKRTTTDATVEQAVKERDEKEQKIQILDKYLHSLKDDLKKKDDELTREKTERKSVEKEKTKVDEELVKLERYQTALANLSEELDKLKQADGNLPEGTSAVQVLSGSVLNDQAAAYVSAVDSFERMARTFVLNSQGSTKSTDMVTEASPATVEPSAIARASSSKAPMATTQQQPKVKRLTLQKPNAELRRGRIIRPQLGKPEEPQVDTEMPEAEGAGGEGKQPSSHVTESQGTTVVPPVQTHVRKRQADSLASEQPQATQGEASTEIVPPASKKPKGSETEPDTAEGDNFSKEPDMDQTMDATTAAEDDNEETEAEIADEETVEAQQENEAEEGQDKADEPVEENPTKTETIPTEEEFKDQTEQENQDLADAEFDKEEGELDLDTLEDLEEPTDVATTPMQSPIRMETTMEEAETTIEPPLEDVKNDEGGDVAVEEASDKPNNGNNQQVAETDLKPETTSASATPPTSSTPETEETKRNRSQVAETTVATTVSASTTPASAGASETPETSEETKRAASPSRTINIADKAKEKAAIRQAGVAALGGTRTPSPANRAPSPPAPRGRGRIVNTRGGGRVNSRGGRTTRGGRGPPPSQP</sequence>
<evidence type="ECO:0008006" key="11">
    <source>
        <dbReference type="Google" id="ProtNLM"/>
    </source>
</evidence>
<keyword evidence="3" id="KW-0539">Nucleus</keyword>
<name>A0ABQ7AYV2_BRACR</name>
<feature type="compositionally biased region" description="Basic and acidic residues" evidence="5">
    <location>
        <begin position="952"/>
        <end position="961"/>
    </location>
</feature>
<reference evidence="9 10" key="1">
    <citation type="journal article" date="2020" name="BMC Genomics">
        <title>Intraspecific diversification of the crop wild relative Brassica cretica Lam. using demographic model selection.</title>
        <authorList>
            <person name="Kioukis A."/>
            <person name="Michalopoulou V.A."/>
            <person name="Briers L."/>
            <person name="Pirintsos S."/>
            <person name="Studholme D.J."/>
            <person name="Pavlidis P."/>
            <person name="Sarris P.F."/>
        </authorList>
    </citation>
    <scope>NUCLEOTIDE SEQUENCE [LARGE SCALE GENOMIC DNA]</scope>
    <source>
        <strain evidence="10">cv. PFS-1207/04</strain>
    </source>
</reference>
<evidence type="ECO:0000256" key="4">
    <source>
        <dbReference type="SAM" id="Coils"/>
    </source>
</evidence>
<feature type="coiled-coil region" evidence="4">
    <location>
        <begin position="1390"/>
        <end position="1530"/>
    </location>
</feature>
<feature type="compositionally biased region" description="Polar residues" evidence="5">
    <location>
        <begin position="2022"/>
        <end position="2032"/>
    </location>
</feature>
<feature type="compositionally biased region" description="Polar residues" evidence="5">
    <location>
        <begin position="1804"/>
        <end position="1816"/>
    </location>
</feature>
<feature type="compositionally biased region" description="Low complexity" evidence="5">
    <location>
        <begin position="2148"/>
        <end position="2163"/>
    </location>
</feature>
<dbReference type="Pfam" id="PF25785">
    <property type="entry name" value="TPR"/>
    <property type="match status" value="1"/>
</dbReference>
<keyword evidence="2 4" id="KW-0175">Coiled coil</keyword>
<feature type="compositionally biased region" description="Polar residues" evidence="5">
    <location>
        <begin position="1278"/>
        <end position="1294"/>
    </location>
</feature>
<evidence type="ECO:0000259" key="8">
    <source>
        <dbReference type="Pfam" id="PF25785"/>
    </source>
</evidence>
<comment type="subcellular location">
    <subcellularLocation>
        <location evidence="1">Nucleus</location>
    </subcellularLocation>
</comment>
<dbReference type="Pfam" id="PF25481">
    <property type="entry name" value="Nucleoprot-TPR"/>
    <property type="match status" value="1"/>
</dbReference>
<feature type="region of interest" description="Disordered" evidence="5">
    <location>
        <begin position="2120"/>
        <end position="2177"/>
    </location>
</feature>
<keyword evidence="10" id="KW-1185">Reference proteome</keyword>
<evidence type="ECO:0000313" key="9">
    <source>
        <dbReference type="EMBL" id="KAF3519212.1"/>
    </source>
</evidence>
<feature type="region of interest" description="Disordered" evidence="5">
    <location>
        <begin position="1723"/>
        <end position="2106"/>
    </location>
</feature>
<comment type="caution">
    <text evidence="9">The sequence shown here is derived from an EMBL/GenBank/DDBJ whole genome shotgun (WGS) entry which is preliminary data.</text>
</comment>
<dbReference type="PANTHER" id="PTHR18898">
    <property type="entry name" value="NUCLEOPROTEIN TPR-RELATED"/>
    <property type="match status" value="1"/>
</dbReference>
<feature type="compositionally biased region" description="Low complexity" evidence="5">
    <location>
        <begin position="2066"/>
        <end position="2089"/>
    </location>
</feature>
<feature type="region of interest" description="Disordered" evidence="5">
    <location>
        <begin position="1271"/>
        <end position="1294"/>
    </location>
</feature>
<feature type="compositionally biased region" description="Acidic residues" evidence="5">
    <location>
        <begin position="1888"/>
        <end position="1915"/>
    </location>
</feature>
<feature type="compositionally biased region" description="Acidic residues" evidence="5">
    <location>
        <begin position="1935"/>
        <end position="1975"/>
    </location>
</feature>
<evidence type="ECO:0000256" key="5">
    <source>
        <dbReference type="SAM" id="MobiDB-lite"/>
    </source>
</evidence>
<feature type="compositionally biased region" description="Polar residues" evidence="5">
    <location>
        <begin position="1742"/>
        <end position="1756"/>
    </location>
</feature>
<organism evidence="9 10">
    <name type="scientific">Brassica cretica</name>
    <name type="common">Mustard</name>
    <dbReference type="NCBI Taxonomy" id="69181"/>
    <lineage>
        <taxon>Eukaryota</taxon>
        <taxon>Viridiplantae</taxon>
        <taxon>Streptophyta</taxon>
        <taxon>Embryophyta</taxon>
        <taxon>Tracheophyta</taxon>
        <taxon>Spermatophyta</taxon>
        <taxon>Magnoliopsida</taxon>
        <taxon>eudicotyledons</taxon>
        <taxon>Gunneridae</taxon>
        <taxon>Pentapetalae</taxon>
        <taxon>rosids</taxon>
        <taxon>malvids</taxon>
        <taxon>Brassicales</taxon>
        <taxon>Brassicaceae</taxon>
        <taxon>Brassiceae</taxon>
        <taxon>Brassica</taxon>
    </lineage>
</organism>
<feature type="compositionally biased region" description="Basic and acidic residues" evidence="5">
    <location>
        <begin position="1576"/>
        <end position="1588"/>
    </location>
</feature>
<dbReference type="InterPro" id="IPR012929">
    <property type="entry name" value="Nucleoprot-TPR/MLP1-2_dom"/>
</dbReference>
<protein>
    <recommendedName>
        <fullName evidence="11">Nucleoprotein TPR/MLP1 domain-containing protein</fullName>
    </recommendedName>
</protein>
<feature type="domain" description="Nucleoprotein TPR/MLP1-2" evidence="6">
    <location>
        <begin position="1140"/>
        <end position="1267"/>
    </location>
</feature>
<feature type="coiled-coil region" evidence="4">
    <location>
        <begin position="576"/>
        <end position="603"/>
    </location>
</feature>
<evidence type="ECO:0000256" key="2">
    <source>
        <dbReference type="ARBA" id="ARBA00023054"/>
    </source>
</evidence>
<feature type="coiled-coil region" evidence="4">
    <location>
        <begin position="994"/>
        <end position="1062"/>
    </location>
</feature>
<feature type="compositionally biased region" description="Low complexity" evidence="5">
    <location>
        <begin position="2039"/>
        <end position="2053"/>
    </location>
</feature>
<dbReference type="EMBL" id="QGKV02001556">
    <property type="protein sequence ID" value="KAF3519212.1"/>
    <property type="molecule type" value="Genomic_DNA"/>
</dbReference>
<gene>
    <name evidence="9" type="ORF">DY000_02064307</name>
</gene>
<accession>A0ABQ7AYV2</accession>
<dbReference type="PANTHER" id="PTHR18898:SF2">
    <property type="entry name" value="NUCLEOPROTEIN TPR"/>
    <property type="match status" value="1"/>
</dbReference>
<evidence type="ECO:0000256" key="1">
    <source>
        <dbReference type="ARBA" id="ARBA00004123"/>
    </source>
</evidence>
<evidence type="ECO:0000259" key="6">
    <source>
        <dbReference type="Pfam" id="PF07926"/>
    </source>
</evidence>
<feature type="coiled-coil region" evidence="4">
    <location>
        <begin position="240"/>
        <end position="274"/>
    </location>
</feature>
<evidence type="ECO:0000259" key="7">
    <source>
        <dbReference type="Pfam" id="PF25481"/>
    </source>
</evidence>
<feature type="compositionally biased region" description="Polar residues" evidence="5">
    <location>
        <begin position="1832"/>
        <end position="1845"/>
    </location>
</feature>
<evidence type="ECO:0000256" key="3">
    <source>
        <dbReference type="ARBA" id="ARBA00023242"/>
    </source>
</evidence>
<feature type="coiled-coil region" evidence="4">
    <location>
        <begin position="338"/>
        <end position="365"/>
    </location>
</feature>